<keyword evidence="2" id="KW-0238">DNA-binding</keyword>
<feature type="domain" description="HTH rpiR-type" evidence="4">
    <location>
        <begin position="1"/>
        <end position="73"/>
    </location>
</feature>
<evidence type="ECO:0000259" key="4">
    <source>
        <dbReference type="PROSITE" id="PS51071"/>
    </source>
</evidence>
<dbReference type="InterPro" id="IPR046348">
    <property type="entry name" value="SIS_dom_sf"/>
</dbReference>
<dbReference type="InterPro" id="IPR009057">
    <property type="entry name" value="Homeodomain-like_sf"/>
</dbReference>
<comment type="caution">
    <text evidence="6">The sequence shown here is derived from an EMBL/GenBank/DDBJ whole genome shotgun (WGS) entry which is preliminary data.</text>
</comment>
<evidence type="ECO:0000313" key="7">
    <source>
        <dbReference type="Proteomes" id="UP000823897"/>
    </source>
</evidence>
<dbReference type="PANTHER" id="PTHR30514:SF1">
    <property type="entry name" value="HTH-TYPE TRANSCRIPTIONAL REGULATOR HEXR-RELATED"/>
    <property type="match status" value="1"/>
</dbReference>
<dbReference type="Gene3D" id="3.40.50.10490">
    <property type="entry name" value="Glucose-6-phosphate isomerase like protein, domain 1"/>
    <property type="match status" value="1"/>
</dbReference>
<dbReference type="PROSITE" id="PS51071">
    <property type="entry name" value="HTH_RPIR"/>
    <property type="match status" value="1"/>
</dbReference>
<dbReference type="InterPro" id="IPR000281">
    <property type="entry name" value="HTH_RpiR"/>
</dbReference>
<dbReference type="PANTHER" id="PTHR30514">
    <property type="entry name" value="GLUCOKINASE"/>
    <property type="match status" value="1"/>
</dbReference>
<evidence type="ECO:0000256" key="1">
    <source>
        <dbReference type="ARBA" id="ARBA00023015"/>
    </source>
</evidence>
<evidence type="ECO:0000256" key="2">
    <source>
        <dbReference type="ARBA" id="ARBA00023125"/>
    </source>
</evidence>
<evidence type="ECO:0000259" key="5">
    <source>
        <dbReference type="PROSITE" id="PS51464"/>
    </source>
</evidence>
<dbReference type="InterPro" id="IPR036388">
    <property type="entry name" value="WH-like_DNA-bd_sf"/>
</dbReference>
<dbReference type="InterPro" id="IPR035472">
    <property type="entry name" value="RpiR-like_SIS"/>
</dbReference>
<dbReference type="Pfam" id="PF01380">
    <property type="entry name" value="SIS"/>
    <property type="match status" value="1"/>
</dbReference>
<dbReference type="InterPro" id="IPR047640">
    <property type="entry name" value="RpiR-like"/>
</dbReference>
<dbReference type="Gene3D" id="1.10.10.10">
    <property type="entry name" value="Winged helix-like DNA-binding domain superfamily/Winged helix DNA-binding domain"/>
    <property type="match status" value="1"/>
</dbReference>
<reference evidence="6" key="2">
    <citation type="submission" date="2021-04" db="EMBL/GenBank/DDBJ databases">
        <authorList>
            <person name="Gilroy R."/>
        </authorList>
    </citation>
    <scope>NUCLEOTIDE SEQUENCE</scope>
    <source>
        <strain evidence="6">ChiGjej3B3-11674</strain>
    </source>
</reference>
<dbReference type="GO" id="GO:0003700">
    <property type="term" value="F:DNA-binding transcription factor activity"/>
    <property type="evidence" value="ECO:0007669"/>
    <property type="project" value="InterPro"/>
</dbReference>
<organism evidence="6 7">
    <name type="scientific">Candidatus Mediterraneibacter tabaqchaliae</name>
    <dbReference type="NCBI Taxonomy" id="2838689"/>
    <lineage>
        <taxon>Bacteria</taxon>
        <taxon>Bacillati</taxon>
        <taxon>Bacillota</taxon>
        <taxon>Clostridia</taxon>
        <taxon>Lachnospirales</taxon>
        <taxon>Lachnospiraceae</taxon>
        <taxon>Mediterraneibacter</taxon>
    </lineage>
</organism>
<dbReference type="GO" id="GO:0097367">
    <property type="term" value="F:carbohydrate derivative binding"/>
    <property type="evidence" value="ECO:0007669"/>
    <property type="project" value="InterPro"/>
</dbReference>
<dbReference type="InterPro" id="IPR001347">
    <property type="entry name" value="SIS_dom"/>
</dbReference>
<evidence type="ECO:0000256" key="3">
    <source>
        <dbReference type="ARBA" id="ARBA00023163"/>
    </source>
</evidence>
<evidence type="ECO:0000313" key="6">
    <source>
        <dbReference type="EMBL" id="HJD34411.1"/>
    </source>
</evidence>
<proteinExistence type="predicted"/>
<dbReference type="GO" id="GO:0003677">
    <property type="term" value="F:DNA binding"/>
    <property type="evidence" value="ECO:0007669"/>
    <property type="project" value="UniProtKB-KW"/>
</dbReference>
<feature type="domain" description="SIS" evidence="5">
    <location>
        <begin position="97"/>
        <end position="242"/>
    </location>
</feature>
<keyword evidence="1" id="KW-0805">Transcription regulation</keyword>
<dbReference type="GO" id="GO:1901135">
    <property type="term" value="P:carbohydrate derivative metabolic process"/>
    <property type="evidence" value="ECO:0007669"/>
    <property type="project" value="InterPro"/>
</dbReference>
<keyword evidence="3" id="KW-0804">Transcription</keyword>
<dbReference type="EMBL" id="DWUV01000142">
    <property type="protein sequence ID" value="HJD34411.1"/>
    <property type="molecule type" value="Genomic_DNA"/>
</dbReference>
<dbReference type="AlphaFoldDB" id="A0A9D2R803"/>
<accession>A0A9D2R803</accession>
<name>A0A9D2R803_9FIRM</name>
<dbReference type="SUPFAM" id="SSF46689">
    <property type="entry name" value="Homeodomain-like"/>
    <property type="match status" value="1"/>
</dbReference>
<dbReference type="PROSITE" id="PS51464">
    <property type="entry name" value="SIS"/>
    <property type="match status" value="1"/>
</dbReference>
<protein>
    <submittedName>
        <fullName evidence="6">MurR/RpiR family transcriptional regulator</fullName>
    </submittedName>
</protein>
<sequence>MFTKEMMDTFTDLDLAVYDCIVKNRGRISRMPIKELAAMAHVSTATILRFCRKCGADGYSEFKLKYREHLEGKRDALKDDGTAELQSFVNQVRSEDFQESIEKAFLYLRESRCTIFIGVGSSGMLGKYGARYFSNVGHFSLFIDDPWLPVLQDLAENTVTIALSESGLTSQTITIASQLQERGSRLISITNNANSVLARMADCNISYHVAEALVNERNVTTQIPVIYIIETLAKKLYNSDNP</sequence>
<dbReference type="CDD" id="cd05013">
    <property type="entry name" value="SIS_RpiR"/>
    <property type="match status" value="1"/>
</dbReference>
<dbReference type="SUPFAM" id="SSF53697">
    <property type="entry name" value="SIS domain"/>
    <property type="match status" value="1"/>
</dbReference>
<reference evidence="6" key="1">
    <citation type="journal article" date="2021" name="PeerJ">
        <title>Extensive microbial diversity within the chicken gut microbiome revealed by metagenomics and culture.</title>
        <authorList>
            <person name="Gilroy R."/>
            <person name="Ravi A."/>
            <person name="Getino M."/>
            <person name="Pursley I."/>
            <person name="Horton D.L."/>
            <person name="Alikhan N.F."/>
            <person name="Baker D."/>
            <person name="Gharbi K."/>
            <person name="Hall N."/>
            <person name="Watson M."/>
            <person name="Adriaenssens E.M."/>
            <person name="Foster-Nyarko E."/>
            <person name="Jarju S."/>
            <person name="Secka A."/>
            <person name="Antonio M."/>
            <person name="Oren A."/>
            <person name="Chaudhuri R.R."/>
            <person name="La Ragione R."/>
            <person name="Hildebrand F."/>
            <person name="Pallen M.J."/>
        </authorList>
    </citation>
    <scope>NUCLEOTIDE SEQUENCE</scope>
    <source>
        <strain evidence="6">ChiGjej3B3-11674</strain>
    </source>
</reference>
<gene>
    <name evidence="6" type="ORF">H9911_07740</name>
</gene>
<dbReference type="Pfam" id="PF01418">
    <property type="entry name" value="HTH_6"/>
    <property type="match status" value="1"/>
</dbReference>
<dbReference type="Proteomes" id="UP000823897">
    <property type="component" value="Unassembled WGS sequence"/>
</dbReference>